<accession>A0AAW7ZC10</accession>
<keyword evidence="16" id="KW-1185">Reference proteome</keyword>
<dbReference type="Proteomes" id="UP001172911">
    <property type="component" value="Unassembled WGS sequence"/>
</dbReference>
<feature type="transmembrane region" description="Helical" evidence="12">
    <location>
        <begin position="34"/>
        <end position="55"/>
    </location>
</feature>
<dbReference type="InterPro" id="IPR025202">
    <property type="entry name" value="PLD-like_dom"/>
</dbReference>
<evidence type="ECO:0000256" key="8">
    <source>
        <dbReference type="ARBA" id="ARBA00023098"/>
    </source>
</evidence>
<evidence type="ECO:0000256" key="7">
    <source>
        <dbReference type="ARBA" id="ARBA00022989"/>
    </source>
</evidence>
<feature type="active site" evidence="12">
    <location>
        <position position="221"/>
    </location>
</feature>
<feature type="active site" evidence="12">
    <location>
        <position position="214"/>
    </location>
</feature>
<dbReference type="CDD" id="cd09112">
    <property type="entry name" value="PLDc_CLS_2"/>
    <property type="match status" value="1"/>
</dbReference>
<keyword evidence="3 12" id="KW-0444">Lipid biosynthesis</keyword>
<comment type="similarity">
    <text evidence="12">Belongs to the phospholipase D family. Cardiolipin synthase subfamily.</text>
</comment>
<evidence type="ECO:0000313" key="15">
    <source>
        <dbReference type="EMBL" id="MDO7787219.1"/>
    </source>
</evidence>
<keyword evidence="4 12" id="KW-0808">Transferase</keyword>
<evidence type="ECO:0000256" key="5">
    <source>
        <dbReference type="ARBA" id="ARBA00022692"/>
    </source>
</evidence>
<evidence type="ECO:0000256" key="1">
    <source>
        <dbReference type="ARBA" id="ARBA00004651"/>
    </source>
</evidence>
<feature type="active site" evidence="12">
    <location>
        <position position="404"/>
    </location>
</feature>
<proteinExistence type="inferred from homology"/>
<evidence type="ECO:0000256" key="11">
    <source>
        <dbReference type="ARBA" id="ARBA00023264"/>
    </source>
</evidence>
<feature type="active site" evidence="12">
    <location>
        <position position="216"/>
    </location>
</feature>
<keyword evidence="8 12" id="KW-0443">Lipid metabolism</keyword>
<comment type="subcellular location">
    <subcellularLocation>
        <location evidence="1 12">Cell membrane</location>
        <topology evidence="1 12">Multi-pass membrane protein</topology>
    </subcellularLocation>
</comment>
<name>A0AAW7ZC10_9FIRM</name>
<dbReference type="PROSITE" id="PS50035">
    <property type="entry name" value="PLD"/>
    <property type="match status" value="2"/>
</dbReference>
<dbReference type="NCBIfam" id="TIGR04265">
    <property type="entry name" value="bac_cardiolipin"/>
    <property type="match status" value="1"/>
</dbReference>
<dbReference type="Pfam" id="PF13396">
    <property type="entry name" value="PLDc_N"/>
    <property type="match status" value="1"/>
</dbReference>
<keyword evidence="5 12" id="KW-0812">Transmembrane</keyword>
<dbReference type="GO" id="GO:0008808">
    <property type="term" value="F:cardiolipin synthase activity"/>
    <property type="evidence" value="ECO:0007669"/>
    <property type="project" value="UniProtKB-UniRule"/>
</dbReference>
<sequence>MNYDIEQIFSWLFFINALIVIVIIILERKRPEKTIAWILVLVILPTLGFILYILLGRNWKRKRNKLNKHFDLPANSPVVRELCNVKSDINKLIKLLSTSGNSPLFTNNKVVIFKDGNEKFSALLEELRKAKHHIHLEYYIVNSDHIGNKIKEILIKKALEGVKVRFIMDRVGAIRVKRKYIRDLRKAGVDVVQYAYFLAPLFRFINTQINYRNHRKIAIIDGQVGFVGGINIGDEYLGRSNFGYWRDTHLMIQGNFVSGLQAIFLNDFWKIKRVNGEDFFNKEIYSQYFYQTPTNGEKILQLASSGPDSEYPTIMQAFLKMIALAKRQIYITTPYFVPPESIMDMLKAAALSGIDVRILFPKRYDHLVVHYASRTYLGELIRCGVKVYLYDPNSFIHAKVMTIDGKLATVGTANMDIRSFELNYEINAVIYDQELTQELDKMFFEDLEKSTLLTSTDLENTPKLTKSFEAISRVFSNFF</sequence>
<keyword evidence="2 12" id="KW-1003">Cell membrane</keyword>
<comment type="function">
    <text evidence="12">Catalyzes the reversible phosphatidyl group transfer from one phosphatidylglycerol molecule to another to form cardiolipin (CL) (diphosphatidylglycerol) and glycerol.</text>
</comment>
<gene>
    <name evidence="15" type="primary">cls</name>
    <name evidence="15" type="ORF">P6N53_08305</name>
</gene>
<comment type="caution">
    <text evidence="15">The sequence shown here is derived from an EMBL/GenBank/DDBJ whole genome shotgun (WGS) entry which is preliminary data.</text>
</comment>
<evidence type="ECO:0000256" key="2">
    <source>
        <dbReference type="ARBA" id="ARBA00022475"/>
    </source>
</evidence>
<dbReference type="InterPro" id="IPR001736">
    <property type="entry name" value="PLipase_D/transphosphatidylase"/>
</dbReference>
<evidence type="ECO:0000313" key="16">
    <source>
        <dbReference type="Proteomes" id="UP001172911"/>
    </source>
</evidence>
<dbReference type="SUPFAM" id="SSF56024">
    <property type="entry name" value="Phospholipase D/nuclease"/>
    <property type="match status" value="2"/>
</dbReference>
<dbReference type="AlphaFoldDB" id="A0AAW7ZC10"/>
<organism evidence="15 16">
    <name type="scientific">Desulforamulus aquiferis</name>
    <dbReference type="NCBI Taxonomy" id="1397668"/>
    <lineage>
        <taxon>Bacteria</taxon>
        <taxon>Bacillati</taxon>
        <taxon>Bacillota</taxon>
        <taxon>Clostridia</taxon>
        <taxon>Eubacteriales</taxon>
        <taxon>Peptococcaceae</taxon>
        <taxon>Desulforamulus</taxon>
    </lineage>
</organism>
<evidence type="ECO:0000256" key="6">
    <source>
        <dbReference type="ARBA" id="ARBA00022737"/>
    </source>
</evidence>
<dbReference type="PANTHER" id="PTHR21248">
    <property type="entry name" value="CARDIOLIPIN SYNTHASE"/>
    <property type="match status" value="1"/>
</dbReference>
<dbReference type="RefSeq" id="WP_304542363.1">
    <property type="nucleotide sequence ID" value="NZ_JARPTC010000011.1"/>
</dbReference>
<reference evidence="15" key="1">
    <citation type="journal article" date="2023" name="J. Hazard. Mater.">
        <title>Anaerobic biodegradation of pyrene and benzo[a]pyrene by a new sulfate-reducing Desulforamulus aquiferis strain DSA.</title>
        <authorList>
            <person name="Zhang Z."/>
            <person name="Sun J."/>
            <person name="Gong X."/>
            <person name="Wang C."/>
            <person name="Wang H."/>
        </authorList>
    </citation>
    <scope>NUCLEOTIDE SEQUENCE</scope>
    <source>
        <strain evidence="15">DSA</strain>
    </source>
</reference>
<dbReference type="EMBL" id="JARPTC010000011">
    <property type="protein sequence ID" value="MDO7787219.1"/>
    <property type="molecule type" value="Genomic_DNA"/>
</dbReference>
<dbReference type="PANTHER" id="PTHR21248:SF22">
    <property type="entry name" value="PHOSPHOLIPASE D"/>
    <property type="match status" value="1"/>
</dbReference>
<feature type="transmembrane region" description="Helical" evidence="12">
    <location>
        <begin position="9"/>
        <end position="28"/>
    </location>
</feature>
<reference evidence="15" key="2">
    <citation type="submission" date="2023-03" db="EMBL/GenBank/DDBJ databases">
        <authorList>
            <person name="Zhang Z."/>
        </authorList>
    </citation>
    <scope>NUCLEOTIDE SEQUENCE</scope>
    <source>
        <strain evidence="15">DSA</strain>
    </source>
</reference>
<dbReference type="Gene3D" id="3.30.870.10">
    <property type="entry name" value="Endonuclease Chain A"/>
    <property type="match status" value="2"/>
</dbReference>
<evidence type="ECO:0000256" key="9">
    <source>
        <dbReference type="ARBA" id="ARBA00023136"/>
    </source>
</evidence>
<feature type="active site" evidence="12">
    <location>
        <position position="399"/>
    </location>
</feature>
<protein>
    <recommendedName>
        <fullName evidence="12 13">Cardiolipin synthase</fullName>
        <shortName evidence="12">CL synthase</shortName>
        <ecNumber evidence="12 13">2.7.8.-</ecNumber>
    </recommendedName>
</protein>
<evidence type="ECO:0000256" key="13">
    <source>
        <dbReference type="NCBIfam" id="TIGR04265"/>
    </source>
</evidence>
<evidence type="ECO:0000256" key="3">
    <source>
        <dbReference type="ARBA" id="ARBA00022516"/>
    </source>
</evidence>
<dbReference type="EC" id="2.7.8.-" evidence="12 13"/>
<evidence type="ECO:0000256" key="4">
    <source>
        <dbReference type="ARBA" id="ARBA00022679"/>
    </source>
</evidence>
<dbReference type="InterPro" id="IPR027379">
    <property type="entry name" value="CLS_N"/>
</dbReference>
<dbReference type="GO" id="GO:0005886">
    <property type="term" value="C:plasma membrane"/>
    <property type="evidence" value="ECO:0007669"/>
    <property type="project" value="UniProtKB-SubCell"/>
</dbReference>
<evidence type="ECO:0000256" key="10">
    <source>
        <dbReference type="ARBA" id="ARBA00023209"/>
    </source>
</evidence>
<dbReference type="SMART" id="SM00155">
    <property type="entry name" value="PLDc"/>
    <property type="match status" value="2"/>
</dbReference>
<feature type="active site" evidence="12">
    <location>
        <position position="397"/>
    </location>
</feature>
<keyword evidence="6" id="KW-0677">Repeat</keyword>
<keyword evidence="11 12" id="KW-1208">Phospholipid metabolism</keyword>
<evidence type="ECO:0000259" key="14">
    <source>
        <dbReference type="PROSITE" id="PS50035"/>
    </source>
</evidence>
<comment type="catalytic activity">
    <reaction evidence="12">
        <text>2 a 1,2-diacyl-sn-glycero-3-phospho-(1'-sn-glycerol) = a cardiolipin + glycerol</text>
        <dbReference type="Rhea" id="RHEA:31451"/>
        <dbReference type="ChEBI" id="CHEBI:17754"/>
        <dbReference type="ChEBI" id="CHEBI:62237"/>
        <dbReference type="ChEBI" id="CHEBI:64716"/>
    </reaction>
</comment>
<dbReference type="InterPro" id="IPR022924">
    <property type="entry name" value="Cardiolipin_synthase"/>
</dbReference>
<dbReference type="CDD" id="cd09110">
    <property type="entry name" value="PLDc_CLS_1"/>
    <property type="match status" value="1"/>
</dbReference>
<evidence type="ECO:0000256" key="12">
    <source>
        <dbReference type="HAMAP-Rule" id="MF_01916"/>
    </source>
</evidence>
<keyword evidence="9 12" id="KW-0472">Membrane</keyword>
<feature type="domain" description="PLD phosphodiesterase" evidence="14">
    <location>
        <begin position="209"/>
        <end position="236"/>
    </location>
</feature>
<keyword evidence="7 12" id="KW-1133">Transmembrane helix</keyword>
<dbReference type="Pfam" id="PF13091">
    <property type="entry name" value="PLDc_2"/>
    <property type="match status" value="2"/>
</dbReference>
<dbReference type="HAMAP" id="MF_01916">
    <property type="entry name" value="Cardiolipin_synth_Cls"/>
    <property type="match status" value="1"/>
</dbReference>
<dbReference type="GO" id="GO:0032049">
    <property type="term" value="P:cardiolipin biosynthetic process"/>
    <property type="evidence" value="ECO:0007669"/>
    <property type="project" value="UniProtKB-UniRule"/>
</dbReference>
<dbReference type="FunFam" id="3.30.870.10:FF:000014">
    <property type="entry name" value="Cardiolipin synthase"/>
    <property type="match status" value="1"/>
</dbReference>
<dbReference type="InterPro" id="IPR030874">
    <property type="entry name" value="Cardiolipin_synth_Firmi"/>
</dbReference>
<keyword evidence="10 12" id="KW-0594">Phospholipid biosynthesis</keyword>
<feature type="domain" description="PLD phosphodiesterase" evidence="14">
    <location>
        <begin position="392"/>
        <end position="419"/>
    </location>
</feature>